<dbReference type="Gene3D" id="3.30.450.20">
    <property type="entry name" value="PAS domain"/>
    <property type="match status" value="2"/>
</dbReference>
<name>A0A1S2LNF8_9BACI</name>
<keyword evidence="9 16" id="KW-0418">Kinase</keyword>
<dbReference type="AlphaFoldDB" id="A0A1S2LNF8"/>
<evidence type="ECO:0000256" key="6">
    <source>
        <dbReference type="ARBA" id="ARBA00022679"/>
    </source>
</evidence>
<evidence type="ECO:0000313" key="16">
    <source>
        <dbReference type="EMBL" id="OIJ13886.1"/>
    </source>
</evidence>
<dbReference type="SUPFAM" id="SSF55874">
    <property type="entry name" value="ATPase domain of HSP90 chaperone/DNA topoisomerase II/histidine kinase"/>
    <property type="match status" value="1"/>
</dbReference>
<dbReference type="GO" id="GO:0006355">
    <property type="term" value="P:regulation of DNA-templated transcription"/>
    <property type="evidence" value="ECO:0007669"/>
    <property type="project" value="InterPro"/>
</dbReference>
<evidence type="ECO:0000256" key="11">
    <source>
        <dbReference type="ARBA" id="ARBA00022989"/>
    </source>
</evidence>
<sequence>MNRFPSYPFSLLTKMILLICSLMILMLIFLGVYSNSKYSETLVEQIGIRALNVAHSVSEIPEVKNAFYTDNPAEIIQPIAEAIRVRTDSEFIVVGNKNGERYSHPLEDRIGQVMVGDDNERALLLGESYISEATGSLGPSIRGKAPIFSNEGEIIGVVSVGFLIDDVEMTIGTYVTEVWYWIIISIFIGIIGAILISLHVKKSIFGLEPDEIGHLYKEREAILQSIHEAIIAVDKEGYITMNNHAAQQVLNVDGALETGKHIKDFSSHAHFMEVLKTGKSEFHQELWVDEEQFIVNCVPIYYDDRLMGAVSTYRNRTEIHKLAEELSKVKQYSEALRVQTHEFSNKLNTISGLLQLNQMQEAIDFINKESKKQQEWIHFLIHSVKDSYVSAVLLGKLNRSHELGIQMNINYNSELKTPLSEKQREGVVTILGNLLENAYDAVLETKKDHKISIFFTDIGNDIVFEIEDSGIGISDEEVDKIFTKGYTTKKGSHRGIGLVLVQNILNELGGELSLETSELGGACFILTIPKVKGLEGDHNEKQAI</sequence>
<keyword evidence="4" id="KW-1003">Cell membrane</keyword>
<dbReference type="InterPro" id="IPR003594">
    <property type="entry name" value="HATPase_dom"/>
</dbReference>
<evidence type="ECO:0000256" key="3">
    <source>
        <dbReference type="ARBA" id="ARBA00012438"/>
    </source>
</evidence>
<evidence type="ECO:0000256" key="10">
    <source>
        <dbReference type="ARBA" id="ARBA00022840"/>
    </source>
</evidence>
<dbReference type="Proteomes" id="UP000180098">
    <property type="component" value="Unassembled WGS sequence"/>
</dbReference>
<dbReference type="PANTHER" id="PTHR43547:SF3">
    <property type="entry name" value="SENSOR PROTEIN CITS"/>
    <property type="match status" value="1"/>
</dbReference>
<keyword evidence="8" id="KW-0547">Nucleotide-binding</keyword>
<keyword evidence="17" id="KW-1185">Reference proteome</keyword>
<keyword evidence="10" id="KW-0067">ATP-binding</keyword>
<dbReference type="SUPFAM" id="SSF103190">
    <property type="entry name" value="Sensory domain-like"/>
    <property type="match status" value="1"/>
</dbReference>
<dbReference type="InterPro" id="IPR036890">
    <property type="entry name" value="HATPase_C_sf"/>
</dbReference>
<feature type="transmembrane region" description="Helical" evidence="14">
    <location>
        <begin position="12"/>
        <end position="33"/>
    </location>
</feature>
<dbReference type="InterPro" id="IPR029151">
    <property type="entry name" value="Sensor-like_sf"/>
</dbReference>
<keyword evidence="5" id="KW-0597">Phosphoprotein</keyword>
<evidence type="ECO:0000256" key="1">
    <source>
        <dbReference type="ARBA" id="ARBA00000085"/>
    </source>
</evidence>
<reference evidence="16 17" key="1">
    <citation type="submission" date="2016-10" db="EMBL/GenBank/DDBJ databases">
        <title>Draft genome sequences of four alkaliphilic bacteria belonging to the Anaerobacillus genus.</title>
        <authorList>
            <person name="Bassil N.M."/>
            <person name="Lloyd J.R."/>
        </authorList>
    </citation>
    <scope>NUCLEOTIDE SEQUENCE [LARGE SCALE GENOMIC DNA]</scope>
    <source>
        <strain evidence="16 17">DSM 15340</strain>
    </source>
</reference>
<keyword evidence="12" id="KW-0902">Two-component regulatory system</keyword>
<dbReference type="Pfam" id="PF02518">
    <property type="entry name" value="HATPase_c"/>
    <property type="match status" value="1"/>
</dbReference>
<protein>
    <recommendedName>
        <fullName evidence="3">histidine kinase</fullName>
        <ecNumber evidence="3">2.7.13.3</ecNumber>
    </recommendedName>
</protein>
<dbReference type="SUPFAM" id="SSF55785">
    <property type="entry name" value="PYP-like sensor domain (PAS domain)"/>
    <property type="match status" value="1"/>
</dbReference>
<keyword evidence="6" id="KW-0808">Transferase</keyword>
<dbReference type="Pfam" id="PF17203">
    <property type="entry name" value="sCache_3_2"/>
    <property type="match status" value="1"/>
</dbReference>
<keyword evidence="7 14" id="KW-0812">Transmembrane</keyword>
<dbReference type="FunFam" id="1.10.287.130:FF:000011">
    <property type="entry name" value="Sensor histidine kinase DcuS"/>
    <property type="match status" value="1"/>
</dbReference>
<organism evidence="16 17">
    <name type="scientific">Anaerobacillus arseniciselenatis</name>
    <dbReference type="NCBI Taxonomy" id="85682"/>
    <lineage>
        <taxon>Bacteria</taxon>
        <taxon>Bacillati</taxon>
        <taxon>Bacillota</taxon>
        <taxon>Bacilli</taxon>
        <taxon>Bacillales</taxon>
        <taxon>Bacillaceae</taxon>
        <taxon>Anaerobacillus</taxon>
    </lineage>
</organism>
<keyword evidence="13 14" id="KW-0472">Membrane</keyword>
<dbReference type="InterPro" id="IPR016120">
    <property type="entry name" value="Sig_transdc_His_kin_SpoOB"/>
</dbReference>
<dbReference type="Pfam" id="PF00989">
    <property type="entry name" value="PAS"/>
    <property type="match status" value="1"/>
</dbReference>
<dbReference type="SMART" id="SM00091">
    <property type="entry name" value="PAS"/>
    <property type="match status" value="1"/>
</dbReference>
<evidence type="ECO:0000256" key="5">
    <source>
        <dbReference type="ARBA" id="ARBA00022553"/>
    </source>
</evidence>
<dbReference type="InterPro" id="IPR013767">
    <property type="entry name" value="PAS_fold"/>
</dbReference>
<dbReference type="PROSITE" id="PS50109">
    <property type="entry name" value="HIS_KIN"/>
    <property type="match status" value="1"/>
</dbReference>
<dbReference type="GO" id="GO:0000155">
    <property type="term" value="F:phosphorelay sensor kinase activity"/>
    <property type="evidence" value="ECO:0007669"/>
    <property type="project" value="InterPro"/>
</dbReference>
<evidence type="ECO:0000313" key="17">
    <source>
        <dbReference type="Proteomes" id="UP000180098"/>
    </source>
</evidence>
<evidence type="ECO:0000256" key="2">
    <source>
        <dbReference type="ARBA" id="ARBA00004651"/>
    </source>
</evidence>
<comment type="caution">
    <text evidence="16">The sequence shown here is derived from an EMBL/GenBank/DDBJ whole genome shotgun (WGS) entry which is preliminary data.</text>
</comment>
<dbReference type="CDD" id="cd16915">
    <property type="entry name" value="HATPase_DpiB-CitA-like"/>
    <property type="match status" value="1"/>
</dbReference>
<dbReference type="InterPro" id="IPR039506">
    <property type="entry name" value="SPOB_a"/>
</dbReference>
<dbReference type="CDD" id="cd18773">
    <property type="entry name" value="PDC1_HK_sensor"/>
    <property type="match status" value="1"/>
</dbReference>
<evidence type="ECO:0000256" key="8">
    <source>
        <dbReference type="ARBA" id="ARBA00022741"/>
    </source>
</evidence>
<evidence type="ECO:0000256" key="4">
    <source>
        <dbReference type="ARBA" id="ARBA00022475"/>
    </source>
</evidence>
<dbReference type="Gene3D" id="1.10.287.130">
    <property type="match status" value="1"/>
</dbReference>
<comment type="catalytic activity">
    <reaction evidence="1">
        <text>ATP + protein L-histidine = ADP + protein N-phospho-L-histidine.</text>
        <dbReference type="EC" id="2.7.13.3"/>
    </reaction>
</comment>
<evidence type="ECO:0000256" key="9">
    <source>
        <dbReference type="ARBA" id="ARBA00022777"/>
    </source>
</evidence>
<dbReference type="OrthoDB" id="9792686at2"/>
<dbReference type="SMART" id="SM00387">
    <property type="entry name" value="HATPase_c"/>
    <property type="match status" value="1"/>
</dbReference>
<feature type="transmembrane region" description="Helical" evidence="14">
    <location>
        <begin position="178"/>
        <end position="198"/>
    </location>
</feature>
<feature type="domain" description="Histidine kinase" evidence="15">
    <location>
        <begin position="317"/>
        <end position="532"/>
    </location>
</feature>
<dbReference type="PRINTS" id="PR00344">
    <property type="entry name" value="BCTRLSENSOR"/>
</dbReference>
<dbReference type="SUPFAM" id="SSF55890">
    <property type="entry name" value="Sporulation response regulatory protein Spo0B"/>
    <property type="match status" value="1"/>
</dbReference>
<dbReference type="InterPro" id="IPR035965">
    <property type="entry name" value="PAS-like_dom_sf"/>
</dbReference>
<dbReference type="Pfam" id="PF14689">
    <property type="entry name" value="SPOB_a"/>
    <property type="match status" value="1"/>
</dbReference>
<dbReference type="InterPro" id="IPR000014">
    <property type="entry name" value="PAS"/>
</dbReference>
<dbReference type="InterPro" id="IPR005467">
    <property type="entry name" value="His_kinase_dom"/>
</dbReference>
<dbReference type="EMBL" id="MLQQ01000013">
    <property type="protein sequence ID" value="OIJ13886.1"/>
    <property type="molecule type" value="Genomic_DNA"/>
</dbReference>
<keyword evidence="11 14" id="KW-1133">Transmembrane helix</keyword>
<dbReference type="EC" id="2.7.13.3" evidence="3"/>
<dbReference type="PANTHER" id="PTHR43547">
    <property type="entry name" value="TWO-COMPONENT HISTIDINE KINASE"/>
    <property type="match status" value="1"/>
</dbReference>
<evidence type="ECO:0000256" key="12">
    <source>
        <dbReference type="ARBA" id="ARBA00023012"/>
    </source>
</evidence>
<evidence type="ECO:0000256" key="7">
    <source>
        <dbReference type="ARBA" id="ARBA00022692"/>
    </source>
</evidence>
<comment type="subcellular location">
    <subcellularLocation>
        <location evidence="2">Cell membrane</location>
        <topology evidence="2">Multi-pass membrane protein</topology>
    </subcellularLocation>
</comment>
<proteinExistence type="predicted"/>
<dbReference type="InterPro" id="IPR004358">
    <property type="entry name" value="Sig_transdc_His_kin-like_C"/>
</dbReference>
<evidence type="ECO:0000256" key="13">
    <source>
        <dbReference type="ARBA" id="ARBA00023136"/>
    </source>
</evidence>
<dbReference type="InterPro" id="IPR033463">
    <property type="entry name" value="sCache_3"/>
</dbReference>
<dbReference type="GO" id="GO:0005524">
    <property type="term" value="F:ATP binding"/>
    <property type="evidence" value="ECO:0007669"/>
    <property type="project" value="UniProtKB-KW"/>
</dbReference>
<evidence type="ECO:0000259" key="15">
    <source>
        <dbReference type="PROSITE" id="PS50109"/>
    </source>
</evidence>
<evidence type="ECO:0000256" key="14">
    <source>
        <dbReference type="SAM" id="Phobius"/>
    </source>
</evidence>
<accession>A0A1S2LNF8</accession>
<dbReference type="GO" id="GO:0005886">
    <property type="term" value="C:plasma membrane"/>
    <property type="evidence" value="ECO:0007669"/>
    <property type="project" value="UniProtKB-SubCell"/>
</dbReference>
<dbReference type="Gene3D" id="3.30.565.10">
    <property type="entry name" value="Histidine kinase-like ATPase, C-terminal domain"/>
    <property type="match status" value="1"/>
</dbReference>
<gene>
    <name evidence="16" type="ORF">BKP35_08795</name>
</gene>